<organism evidence="2 3">
    <name type="scientific">Paraconexibacter antarcticus</name>
    <dbReference type="NCBI Taxonomy" id="2949664"/>
    <lineage>
        <taxon>Bacteria</taxon>
        <taxon>Bacillati</taxon>
        <taxon>Actinomycetota</taxon>
        <taxon>Thermoleophilia</taxon>
        <taxon>Solirubrobacterales</taxon>
        <taxon>Paraconexibacteraceae</taxon>
        <taxon>Paraconexibacter</taxon>
    </lineage>
</organism>
<evidence type="ECO:0000313" key="2">
    <source>
        <dbReference type="EMBL" id="UTI64285.1"/>
    </source>
</evidence>
<protein>
    <recommendedName>
        <fullName evidence="1">DUF7064 domain-containing protein</fullName>
    </recommendedName>
</protein>
<dbReference type="RefSeq" id="WP_254570995.1">
    <property type="nucleotide sequence ID" value="NZ_CP098502.1"/>
</dbReference>
<name>A0ABY5DS60_9ACTN</name>
<dbReference type="Proteomes" id="UP001056035">
    <property type="component" value="Chromosome"/>
</dbReference>
<evidence type="ECO:0000259" key="1">
    <source>
        <dbReference type="Pfam" id="PF23212"/>
    </source>
</evidence>
<reference evidence="2 3" key="1">
    <citation type="submission" date="2022-06" db="EMBL/GenBank/DDBJ databases">
        <title>Paraconexibacter antarcticus.</title>
        <authorList>
            <person name="Kim C.S."/>
        </authorList>
    </citation>
    <scope>NUCLEOTIDE SEQUENCE [LARGE SCALE GENOMIC DNA]</scope>
    <source>
        <strain evidence="2 3">02-257</strain>
    </source>
</reference>
<keyword evidence="3" id="KW-1185">Reference proteome</keyword>
<dbReference type="Pfam" id="PF23212">
    <property type="entry name" value="DUF7064"/>
    <property type="match status" value="1"/>
</dbReference>
<gene>
    <name evidence="2" type="ORF">NBH00_23460</name>
</gene>
<dbReference type="EMBL" id="CP098502">
    <property type="protein sequence ID" value="UTI64285.1"/>
    <property type="molecule type" value="Genomic_DNA"/>
</dbReference>
<accession>A0ABY5DS60</accession>
<proteinExistence type="predicted"/>
<dbReference type="InterPro" id="IPR055492">
    <property type="entry name" value="DUF7064"/>
</dbReference>
<sequence length="335" mass="38148">MIKAEDFEFHERDPETWDWTETVVLIFAVPEANIMGNAYILARPNLGVVSSSVIVFQGWCEHPFEIDFLDSRMHLPCPESFLDQELANGLRFRAIDSPREFQVTYEDTHGACSFDLNFRALHEPYDTHDPAHNPLIAAGETDTGLGDAWANGHLDAIGHITGELELRGERYSVDCYDAIERSWGPREEYGGKAVSWVHIPFGERFGAHVAVTMKMEDGVIVYDELRFGYVHENGEMFGVTECRMEAERVDMIPVSTRIWLKDTRGKEYEFFGTAAAGSPWYQFIPAYVCYHTLMRYQHPEYGVAHAEMGDIFGMDWLGDRYSRHARLGAGAKEAQ</sequence>
<evidence type="ECO:0000313" key="3">
    <source>
        <dbReference type="Proteomes" id="UP001056035"/>
    </source>
</evidence>
<feature type="domain" description="DUF7064" evidence="1">
    <location>
        <begin position="193"/>
        <end position="298"/>
    </location>
</feature>